<protein>
    <submittedName>
        <fullName evidence="2">Uncharacterized protein</fullName>
    </submittedName>
</protein>
<proteinExistence type="predicted"/>
<reference evidence="2 3" key="1">
    <citation type="journal article" date="2015" name="Genome Announc.">
        <title>Expanding the biotechnology potential of lactobacilli through comparative genomics of 213 strains and associated genera.</title>
        <authorList>
            <person name="Sun Z."/>
            <person name="Harris H.M."/>
            <person name="McCann A."/>
            <person name="Guo C."/>
            <person name="Argimon S."/>
            <person name="Zhang W."/>
            <person name="Yang X."/>
            <person name="Jeffery I.B."/>
            <person name="Cooney J.C."/>
            <person name="Kagawa T.F."/>
            <person name="Liu W."/>
            <person name="Song Y."/>
            <person name="Salvetti E."/>
            <person name="Wrobel A."/>
            <person name="Rasinkangas P."/>
            <person name="Parkhill J."/>
            <person name="Rea M.C."/>
            <person name="O'Sullivan O."/>
            <person name="Ritari J."/>
            <person name="Douillard F.P."/>
            <person name="Paul Ross R."/>
            <person name="Yang R."/>
            <person name="Briner A.E."/>
            <person name="Felis G.E."/>
            <person name="de Vos W.M."/>
            <person name="Barrangou R."/>
            <person name="Klaenhammer T.R."/>
            <person name="Caufield P.W."/>
            <person name="Cui Y."/>
            <person name="Zhang H."/>
            <person name="O'Toole P.W."/>
        </authorList>
    </citation>
    <scope>NUCLEOTIDE SEQUENCE [LARGE SCALE GENOMIC DNA]</scope>
    <source>
        <strain evidence="2 3">DSM 20444</strain>
    </source>
</reference>
<dbReference type="AlphaFoldDB" id="A0A0R2E1Y0"/>
<accession>A0A0R2E1Y0</accession>
<keyword evidence="1" id="KW-0812">Transmembrane</keyword>
<evidence type="ECO:0000313" key="2">
    <source>
        <dbReference type="EMBL" id="KRN10384.1"/>
    </source>
</evidence>
<comment type="caution">
    <text evidence="2">The sequence shown here is derived from an EMBL/GenBank/DDBJ whole genome shotgun (WGS) entry which is preliminary data.</text>
</comment>
<feature type="transmembrane region" description="Helical" evidence="1">
    <location>
        <begin position="34"/>
        <end position="62"/>
    </location>
</feature>
<dbReference type="RefSeq" id="WP_010077760.1">
    <property type="nucleotide sequence ID" value="NZ_AYYH01000010.1"/>
</dbReference>
<dbReference type="PATRIC" id="fig|1046596.6.peg.152"/>
<sequence>MSAFQNVLITVSIIALIVMLVLILGLSWGMSFQAVVVGGVTCFAIAVVSTVIALCIGVVGIFSRD</sequence>
<dbReference type="OrthoDB" id="2328035at2"/>
<gene>
    <name evidence="2" type="ORF">FD00_GL000149</name>
</gene>
<keyword evidence="1" id="KW-0472">Membrane</keyword>
<evidence type="ECO:0000256" key="1">
    <source>
        <dbReference type="SAM" id="Phobius"/>
    </source>
</evidence>
<dbReference type="GeneID" id="98316250"/>
<name>A0A0R2E1Y0_9LACO</name>
<organism evidence="2 3">
    <name type="scientific">Liquorilactobacillus mali KCTC 3596 = DSM 20444</name>
    <dbReference type="NCBI Taxonomy" id="1046596"/>
    <lineage>
        <taxon>Bacteria</taxon>
        <taxon>Bacillati</taxon>
        <taxon>Bacillota</taxon>
        <taxon>Bacilli</taxon>
        <taxon>Lactobacillales</taxon>
        <taxon>Lactobacillaceae</taxon>
        <taxon>Liquorilactobacillus</taxon>
    </lineage>
</organism>
<dbReference type="Proteomes" id="UP000050898">
    <property type="component" value="Unassembled WGS sequence"/>
</dbReference>
<dbReference type="EMBL" id="AYYH01000010">
    <property type="protein sequence ID" value="KRN10384.1"/>
    <property type="molecule type" value="Genomic_DNA"/>
</dbReference>
<feature type="transmembrane region" description="Helical" evidence="1">
    <location>
        <begin position="7"/>
        <end position="28"/>
    </location>
</feature>
<evidence type="ECO:0000313" key="3">
    <source>
        <dbReference type="Proteomes" id="UP000050898"/>
    </source>
</evidence>
<keyword evidence="1" id="KW-1133">Transmembrane helix</keyword>
<keyword evidence="3" id="KW-1185">Reference proteome</keyword>